<feature type="domain" description="PAC" evidence="2">
    <location>
        <begin position="207"/>
        <end position="257"/>
    </location>
</feature>
<dbReference type="FunFam" id="3.30.70.270:FF:000001">
    <property type="entry name" value="Diguanylate cyclase domain protein"/>
    <property type="match status" value="1"/>
</dbReference>
<evidence type="ECO:0000313" key="4">
    <source>
        <dbReference type="EMBL" id="RHW30911.1"/>
    </source>
</evidence>
<dbReference type="InterPro" id="IPR029787">
    <property type="entry name" value="Nucleotide_cyclase"/>
</dbReference>
<dbReference type="PANTHER" id="PTHR44757">
    <property type="entry name" value="DIGUANYLATE CYCLASE DGCP"/>
    <property type="match status" value="1"/>
</dbReference>
<evidence type="ECO:0000313" key="5">
    <source>
        <dbReference type="Proteomes" id="UP000265692"/>
    </source>
</evidence>
<dbReference type="EMBL" id="QWEI01000022">
    <property type="protein sequence ID" value="RHW30911.1"/>
    <property type="molecule type" value="Genomic_DNA"/>
</dbReference>
<dbReference type="PROSITE" id="PS50113">
    <property type="entry name" value="PAC"/>
    <property type="match status" value="1"/>
</dbReference>
<evidence type="ECO:0000259" key="3">
    <source>
        <dbReference type="PROSITE" id="PS50887"/>
    </source>
</evidence>
<feature type="domain" description="PAS" evidence="1">
    <location>
        <begin position="13"/>
        <end position="71"/>
    </location>
</feature>
<dbReference type="Gene3D" id="3.30.70.270">
    <property type="match status" value="1"/>
</dbReference>
<organism evidence="4 5">
    <name type="scientific">Ureibacillus yapensis</name>
    <dbReference type="NCBI Taxonomy" id="2304605"/>
    <lineage>
        <taxon>Bacteria</taxon>
        <taxon>Bacillati</taxon>
        <taxon>Bacillota</taxon>
        <taxon>Bacilli</taxon>
        <taxon>Bacillales</taxon>
        <taxon>Caryophanaceae</taxon>
        <taxon>Ureibacillus</taxon>
    </lineage>
</organism>
<accession>A0A396S2H7</accession>
<dbReference type="NCBIfam" id="TIGR00254">
    <property type="entry name" value="GGDEF"/>
    <property type="match status" value="1"/>
</dbReference>
<name>A0A396S2H7_9BACL</name>
<dbReference type="SMART" id="SM00091">
    <property type="entry name" value="PAS"/>
    <property type="match status" value="2"/>
</dbReference>
<dbReference type="InterPro" id="IPR043128">
    <property type="entry name" value="Rev_trsase/Diguanyl_cyclase"/>
</dbReference>
<dbReference type="SMART" id="SM00267">
    <property type="entry name" value="GGDEF"/>
    <property type="match status" value="1"/>
</dbReference>
<dbReference type="InterPro" id="IPR052155">
    <property type="entry name" value="Biofilm_reg_signaling"/>
</dbReference>
<dbReference type="PROSITE" id="PS50112">
    <property type="entry name" value="PAS"/>
    <property type="match status" value="2"/>
</dbReference>
<feature type="domain" description="PAS" evidence="1">
    <location>
        <begin position="136"/>
        <end position="206"/>
    </location>
</feature>
<dbReference type="PROSITE" id="PS50887">
    <property type="entry name" value="GGDEF"/>
    <property type="match status" value="1"/>
</dbReference>
<gene>
    <name evidence="4" type="ORF">D1B33_18160</name>
</gene>
<dbReference type="SUPFAM" id="SSF55073">
    <property type="entry name" value="Nucleotide cyclase"/>
    <property type="match status" value="1"/>
</dbReference>
<dbReference type="Gene3D" id="3.30.450.20">
    <property type="entry name" value="PAS domain"/>
    <property type="match status" value="2"/>
</dbReference>
<dbReference type="SUPFAM" id="SSF55785">
    <property type="entry name" value="PYP-like sensor domain (PAS domain)"/>
    <property type="match status" value="2"/>
</dbReference>
<dbReference type="InterPro" id="IPR000700">
    <property type="entry name" value="PAS-assoc_C"/>
</dbReference>
<comment type="caution">
    <text evidence="4">The sequence shown here is derived from an EMBL/GenBank/DDBJ whole genome shotgun (WGS) entry which is preliminary data.</text>
</comment>
<dbReference type="AlphaFoldDB" id="A0A396S2H7"/>
<dbReference type="InterPro" id="IPR000160">
    <property type="entry name" value="GGDEF_dom"/>
</dbReference>
<proteinExistence type="predicted"/>
<dbReference type="Proteomes" id="UP000265692">
    <property type="component" value="Unassembled WGS sequence"/>
</dbReference>
<keyword evidence="5" id="KW-1185">Reference proteome</keyword>
<reference evidence="4 5" key="1">
    <citation type="submission" date="2018-08" db="EMBL/GenBank/DDBJ databases">
        <title>Lysinibacillus sp. YLB-03 draft genome sequence.</title>
        <authorList>
            <person name="Yu L."/>
        </authorList>
    </citation>
    <scope>NUCLEOTIDE SEQUENCE [LARGE SCALE GENOMIC DNA]</scope>
    <source>
        <strain evidence="4 5">YLB-03</strain>
    </source>
</reference>
<dbReference type="NCBIfam" id="TIGR00229">
    <property type="entry name" value="sensory_box"/>
    <property type="match status" value="2"/>
</dbReference>
<dbReference type="CDD" id="cd01949">
    <property type="entry name" value="GGDEF"/>
    <property type="match status" value="1"/>
</dbReference>
<evidence type="ECO:0000259" key="2">
    <source>
        <dbReference type="PROSITE" id="PS50113"/>
    </source>
</evidence>
<dbReference type="Pfam" id="PF13426">
    <property type="entry name" value="PAS_9"/>
    <property type="match status" value="2"/>
</dbReference>
<dbReference type="CDD" id="cd00130">
    <property type="entry name" value="PAS"/>
    <property type="match status" value="2"/>
</dbReference>
<evidence type="ECO:0000259" key="1">
    <source>
        <dbReference type="PROSITE" id="PS50112"/>
    </source>
</evidence>
<dbReference type="InterPro" id="IPR000014">
    <property type="entry name" value="PAS"/>
</dbReference>
<dbReference type="InterPro" id="IPR035965">
    <property type="entry name" value="PAS-like_dom_sf"/>
</dbReference>
<dbReference type="Pfam" id="PF00990">
    <property type="entry name" value="GGDEF"/>
    <property type="match status" value="1"/>
</dbReference>
<protein>
    <submittedName>
        <fullName evidence="4">Diguanylate cyclase</fullName>
    </submittedName>
</protein>
<sequence length="419" mass="48129">MSSMVSKDKEIVEKNVLELVWNNTNDAIFTIGYDGRVLSLNPAFSSMLGWDKKDLTDVNCFPFFVQPNKEEHEHQLNLFRQGIDIPYHVTKRKRKDGKELDILASYRAVKEGNVLAVGMYKDFTEQMKIQRQLKASQECYRNLVQTIPDAIFVENDGKIVFVNQPGVKMIGAEDSKQLMGQSVWQFILTENDKQLKKNIHNAIETGEPLLVEMQRLNGEMLWVELVAMSIYYEGESVLQVVMRDVTAKKSYEEQLEFLAFHDPLTGVTNRRYFTDYLNKAIEREKSKNGTLALLYLDLDKFKEINDTKGHDVGDELLKQFANRLSKNIREMDIVCRVGGDEFLILIDGVESEQIIREIIKRLHEKLMVPYSINGLKISVYASIGVARFPADGQDSKILISKADKALYQAKQKCNTYIMD</sequence>
<dbReference type="PANTHER" id="PTHR44757:SF2">
    <property type="entry name" value="BIOFILM ARCHITECTURE MAINTENANCE PROTEIN MBAA"/>
    <property type="match status" value="1"/>
</dbReference>
<feature type="domain" description="GGDEF" evidence="3">
    <location>
        <begin position="289"/>
        <end position="419"/>
    </location>
</feature>